<dbReference type="Proteomes" id="UP000009168">
    <property type="component" value="Unassembled WGS sequence"/>
</dbReference>
<keyword evidence="1" id="KW-0418">Kinase</keyword>
<proteinExistence type="predicted"/>
<gene>
    <name evidence="1" type="ORF">TTHERM_000569528</name>
</gene>
<dbReference type="SUPFAM" id="SSF52047">
    <property type="entry name" value="RNI-like"/>
    <property type="match status" value="1"/>
</dbReference>
<dbReference type="GO" id="GO:0016301">
    <property type="term" value="F:kinase activity"/>
    <property type="evidence" value="ECO:0007669"/>
    <property type="project" value="UniProtKB-KW"/>
</dbReference>
<dbReference type="OrthoDB" id="120976at2759"/>
<dbReference type="InParanoid" id="W7X4G2"/>
<accession>W7X4G2</accession>
<evidence type="ECO:0000313" key="1">
    <source>
        <dbReference type="EMBL" id="EWS72287.1"/>
    </source>
</evidence>
<dbReference type="RefSeq" id="XP_012655227.1">
    <property type="nucleotide sequence ID" value="XM_012799773.1"/>
</dbReference>
<keyword evidence="2" id="KW-1185">Reference proteome</keyword>
<sequence>MLESNKDIRLMLNILIQNLNTFFVNESSLKKLKLSKQITKYKMSEDKDIKIVRNYEIIEMDFKSLLAYKQFKEQAVKDIGMIIEKCQDFTNLIIQNISLENVNLIEFILQKCKHITSLCLGLYDTKLGPERARNIDINLENCQNVACLYLNLADNKLGPEGAKSIGMSLEALQNITSLTINLQNNDLRDEGINKFGLSLEKCQSISYLNINLQSNLIGHEGIINFGMSLLRCLKINSLTLNFDRNGLTQENIINFGAIVQKFQNLKYFNLFCRFTNQSFPLSPLYYYTFFNHIFKTKRLVIFKTKIDI</sequence>
<dbReference type="InterPro" id="IPR032675">
    <property type="entry name" value="LRR_dom_sf"/>
</dbReference>
<dbReference type="Gene3D" id="3.80.10.10">
    <property type="entry name" value="Ribonuclease Inhibitor"/>
    <property type="match status" value="1"/>
</dbReference>
<dbReference type="GeneID" id="24439621"/>
<keyword evidence="1" id="KW-0808">Transferase</keyword>
<dbReference type="EMBL" id="GG662498">
    <property type="protein sequence ID" value="EWS72287.1"/>
    <property type="molecule type" value="Genomic_DNA"/>
</dbReference>
<dbReference type="AlphaFoldDB" id="W7X4G2"/>
<organism evidence="1 2">
    <name type="scientific">Tetrahymena thermophila (strain SB210)</name>
    <dbReference type="NCBI Taxonomy" id="312017"/>
    <lineage>
        <taxon>Eukaryota</taxon>
        <taxon>Sar</taxon>
        <taxon>Alveolata</taxon>
        <taxon>Ciliophora</taxon>
        <taxon>Intramacronucleata</taxon>
        <taxon>Oligohymenophorea</taxon>
        <taxon>Hymenostomatida</taxon>
        <taxon>Tetrahymenina</taxon>
        <taxon>Tetrahymenidae</taxon>
        <taxon>Tetrahymena</taxon>
    </lineage>
</organism>
<reference evidence="2" key="1">
    <citation type="journal article" date="2006" name="PLoS Biol.">
        <title>Macronuclear genome sequence of the ciliate Tetrahymena thermophila, a model eukaryote.</title>
        <authorList>
            <person name="Eisen J.A."/>
            <person name="Coyne R.S."/>
            <person name="Wu M."/>
            <person name="Wu D."/>
            <person name="Thiagarajan M."/>
            <person name="Wortman J.R."/>
            <person name="Badger J.H."/>
            <person name="Ren Q."/>
            <person name="Amedeo P."/>
            <person name="Jones K.M."/>
            <person name="Tallon L.J."/>
            <person name="Delcher A.L."/>
            <person name="Salzberg S.L."/>
            <person name="Silva J.C."/>
            <person name="Haas B.J."/>
            <person name="Majoros W.H."/>
            <person name="Farzad M."/>
            <person name="Carlton J.M."/>
            <person name="Smith R.K. Jr."/>
            <person name="Garg J."/>
            <person name="Pearlman R.E."/>
            <person name="Karrer K.M."/>
            <person name="Sun L."/>
            <person name="Manning G."/>
            <person name="Elde N.C."/>
            <person name="Turkewitz A.P."/>
            <person name="Asai D.J."/>
            <person name="Wilkes D.E."/>
            <person name="Wang Y."/>
            <person name="Cai H."/>
            <person name="Collins K."/>
            <person name="Stewart B.A."/>
            <person name="Lee S.R."/>
            <person name="Wilamowska K."/>
            <person name="Weinberg Z."/>
            <person name="Ruzzo W.L."/>
            <person name="Wloga D."/>
            <person name="Gaertig J."/>
            <person name="Frankel J."/>
            <person name="Tsao C.-C."/>
            <person name="Gorovsky M.A."/>
            <person name="Keeling P.J."/>
            <person name="Waller R.F."/>
            <person name="Patron N.J."/>
            <person name="Cherry J.M."/>
            <person name="Stover N.A."/>
            <person name="Krieger C.J."/>
            <person name="del Toro C."/>
            <person name="Ryder H.F."/>
            <person name="Williamson S.C."/>
            <person name="Barbeau R.A."/>
            <person name="Hamilton E.P."/>
            <person name="Orias E."/>
        </authorList>
    </citation>
    <scope>NUCLEOTIDE SEQUENCE [LARGE SCALE GENOMIC DNA]</scope>
    <source>
        <strain evidence="2">SB210</strain>
    </source>
</reference>
<evidence type="ECO:0000313" key="2">
    <source>
        <dbReference type="Proteomes" id="UP000009168"/>
    </source>
</evidence>
<protein>
    <submittedName>
        <fullName evidence="1">Kinase domain protein</fullName>
    </submittedName>
</protein>
<dbReference type="KEGG" id="tet:TTHERM_000569528"/>
<name>W7X4G2_TETTS</name>